<name>A0A9Q0WIE3_SALPP</name>
<sequence length="110" mass="12664">MPRGHSRETGAQFSRKLFCYFQKRSLRRPMTARPRGGHPSGILRRPLPIDMLSKLLSRSERGLHAPLEFKSAMLTPICRVIHHRPHIFLAQLRHIIHHRSMAASIVITTS</sequence>
<protein>
    <submittedName>
        <fullName evidence="1">Uncharacterized protein</fullName>
    </submittedName>
</protein>
<reference evidence="1" key="1">
    <citation type="submission" date="2022-11" db="EMBL/GenBank/DDBJ databases">
        <authorList>
            <person name="Hyden B.L."/>
            <person name="Feng K."/>
            <person name="Yates T."/>
            <person name="Jawdy S."/>
            <person name="Smart L.B."/>
            <person name="Muchero W."/>
        </authorList>
    </citation>
    <scope>NUCLEOTIDE SEQUENCE</scope>
    <source>
        <tissue evidence="1">Shoot tip</tissue>
    </source>
</reference>
<dbReference type="Proteomes" id="UP001151532">
    <property type="component" value="Chromosome 4"/>
</dbReference>
<reference evidence="1" key="2">
    <citation type="journal article" date="2023" name="Int. J. Mol. Sci.">
        <title>De Novo Assembly and Annotation of 11 Diverse Shrub Willow (Salix) Genomes Reveals Novel Gene Organization in Sex-Linked Regions.</title>
        <authorList>
            <person name="Hyden B."/>
            <person name="Feng K."/>
            <person name="Yates T.B."/>
            <person name="Jawdy S."/>
            <person name="Cereghino C."/>
            <person name="Smart L.B."/>
            <person name="Muchero W."/>
        </authorList>
    </citation>
    <scope>NUCLEOTIDE SEQUENCE</scope>
    <source>
        <tissue evidence="1">Shoot tip</tissue>
    </source>
</reference>
<accession>A0A9Q0WIE3</accession>
<keyword evidence="2" id="KW-1185">Reference proteome</keyword>
<proteinExistence type="predicted"/>
<gene>
    <name evidence="1" type="ORF">OIU79_023164</name>
</gene>
<evidence type="ECO:0000313" key="2">
    <source>
        <dbReference type="Proteomes" id="UP001151532"/>
    </source>
</evidence>
<dbReference type="AlphaFoldDB" id="A0A9Q0WIE3"/>
<comment type="caution">
    <text evidence="1">The sequence shown here is derived from an EMBL/GenBank/DDBJ whole genome shotgun (WGS) entry which is preliminary data.</text>
</comment>
<dbReference type="EMBL" id="JAPFFK010000004">
    <property type="protein sequence ID" value="KAJ6767343.1"/>
    <property type="molecule type" value="Genomic_DNA"/>
</dbReference>
<evidence type="ECO:0000313" key="1">
    <source>
        <dbReference type="EMBL" id="KAJ6767343.1"/>
    </source>
</evidence>
<organism evidence="1 2">
    <name type="scientific">Salix purpurea</name>
    <name type="common">Purple osier willow</name>
    <dbReference type="NCBI Taxonomy" id="77065"/>
    <lineage>
        <taxon>Eukaryota</taxon>
        <taxon>Viridiplantae</taxon>
        <taxon>Streptophyta</taxon>
        <taxon>Embryophyta</taxon>
        <taxon>Tracheophyta</taxon>
        <taxon>Spermatophyta</taxon>
        <taxon>Magnoliopsida</taxon>
        <taxon>eudicotyledons</taxon>
        <taxon>Gunneridae</taxon>
        <taxon>Pentapetalae</taxon>
        <taxon>rosids</taxon>
        <taxon>fabids</taxon>
        <taxon>Malpighiales</taxon>
        <taxon>Salicaceae</taxon>
        <taxon>Saliceae</taxon>
        <taxon>Salix</taxon>
    </lineage>
</organism>